<dbReference type="GO" id="GO:0005737">
    <property type="term" value="C:cytoplasm"/>
    <property type="evidence" value="ECO:0007669"/>
    <property type="project" value="UniProtKB-SubCell"/>
</dbReference>
<dbReference type="InterPro" id="IPR016181">
    <property type="entry name" value="Acyl_CoA_acyltransferase"/>
</dbReference>
<keyword evidence="3 4" id="KW-0012">Acyltransferase</keyword>
<keyword evidence="2 4" id="KW-0808">Transferase</keyword>
<keyword evidence="1 4" id="KW-0963">Cytoplasm</keyword>
<evidence type="ECO:0000256" key="4">
    <source>
        <dbReference type="HAMAP-Rule" id="MF_00689"/>
    </source>
</evidence>
<dbReference type="SUPFAM" id="SSF55729">
    <property type="entry name" value="Acyl-CoA N-acyltransferases (Nat)"/>
    <property type="match status" value="1"/>
</dbReference>
<dbReference type="PIRSF" id="PIRSF037208">
    <property type="entry name" value="ATE_pro_prd"/>
    <property type="match status" value="1"/>
</dbReference>
<dbReference type="NCBIfam" id="NF002346">
    <property type="entry name" value="PRK01305.2-3"/>
    <property type="match status" value="1"/>
</dbReference>
<dbReference type="GO" id="GO:0004057">
    <property type="term" value="F:arginyl-tRNA--protein transferase activity"/>
    <property type="evidence" value="ECO:0007669"/>
    <property type="project" value="InterPro"/>
</dbReference>
<dbReference type="PANTHER" id="PTHR21367:SF1">
    <property type="entry name" value="ARGINYL-TRNA--PROTEIN TRANSFERASE 1"/>
    <property type="match status" value="1"/>
</dbReference>
<proteinExistence type="inferred from homology"/>
<dbReference type="GO" id="GO:0008914">
    <property type="term" value="F:leucyl-tRNA--protein transferase activity"/>
    <property type="evidence" value="ECO:0007669"/>
    <property type="project" value="UniProtKB-UniRule"/>
</dbReference>
<reference evidence="7 8" key="1">
    <citation type="submission" date="2019-09" db="EMBL/GenBank/DDBJ databases">
        <title>Ecophysiology of the spiral-shaped methanotroph Methylospira mobilis as revealed by the complete genome sequence.</title>
        <authorList>
            <person name="Oshkin I.Y."/>
            <person name="Dedysh S.N."/>
            <person name="Miroshnikov K."/>
            <person name="Danilova O.V."/>
            <person name="Hakobyan A."/>
            <person name="Liesack W."/>
        </authorList>
    </citation>
    <scope>NUCLEOTIDE SEQUENCE [LARGE SCALE GENOMIC DNA]</scope>
    <source>
        <strain evidence="7 8">Shm1</strain>
    </source>
</reference>
<organism evidence="7 8">
    <name type="scientific">Candidatus Methylospira mobilis</name>
    <dbReference type="NCBI Taxonomy" id="1808979"/>
    <lineage>
        <taxon>Bacteria</taxon>
        <taxon>Pseudomonadati</taxon>
        <taxon>Pseudomonadota</taxon>
        <taxon>Gammaproteobacteria</taxon>
        <taxon>Methylococcales</taxon>
        <taxon>Methylococcaceae</taxon>
        <taxon>Candidatus Methylospira</taxon>
    </lineage>
</organism>
<keyword evidence="8" id="KW-1185">Reference proteome</keyword>
<evidence type="ECO:0000259" key="5">
    <source>
        <dbReference type="Pfam" id="PF04376"/>
    </source>
</evidence>
<dbReference type="InterPro" id="IPR007471">
    <property type="entry name" value="N-end_Aminoacyl_Trfase_N"/>
</dbReference>
<comment type="catalytic activity">
    <reaction evidence="4">
        <text>N-terminal L-aspartyl-[protein] + L-leucyl-tRNA(Leu) = N-terminal L-leucyl-L-aspartyl-[protein] + tRNA(Leu) + H(+)</text>
        <dbReference type="Rhea" id="RHEA:50420"/>
        <dbReference type="Rhea" id="RHEA-COMP:9613"/>
        <dbReference type="Rhea" id="RHEA-COMP:9622"/>
        <dbReference type="Rhea" id="RHEA-COMP:12669"/>
        <dbReference type="Rhea" id="RHEA-COMP:12674"/>
        <dbReference type="ChEBI" id="CHEBI:15378"/>
        <dbReference type="ChEBI" id="CHEBI:64720"/>
        <dbReference type="ChEBI" id="CHEBI:78442"/>
        <dbReference type="ChEBI" id="CHEBI:78494"/>
        <dbReference type="ChEBI" id="CHEBI:133042"/>
        <dbReference type="EC" id="2.3.2.29"/>
    </reaction>
</comment>
<protein>
    <recommendedName>
        <fullName evidence="4">Aspartate/glutamate leucyltransferase</fullName>
        <ecNumber evidence="4">2.3.2.29</ecNumber>
    </recommendedName>
</protein>
<dbReference type="InParanoid" id="A0A5Q0BH69"/>
<evidence type="ECO:0000256" key="2">
    <source>
        <dbReference type="ARBA" id="ARBA00022679"/>
    </source>
</evidence>
<dbReference type="Pfam" id="PF04376">
    <property type="entry name" value="ATE_N"/>
    <property type="match status" value="1"/>
</dbReference>
<gene>
    <name evidence="4" type="primary">bpt</name>
    <name evidence="7" type="ORF">F6R98_09860</name>
</gene>
<dbReference type="KEGG" id="mmob:F6R98_09860"/>
<dbReference type="RefSeq" id="WP_153248869.1">
    <property type="nucleotide sequence ID" value="NZ_CP044205.1"/>
</dbReference>
<dbReference type="HAMAP" id="MF_00689">
    <property type="entry name" value="Bpt"/>
    <property type="match status" value="1"/>
</dbReference>
<feature type="domain" description="N-end rule aminoacyl transferase C-terminal" evidence="6">
    <location>
        <begin position="103"/>
        <end position="223"/>
    </location>
</feature>
<comment type="subcellular location">
    <subcellularLocation>
        <location evidence="4">Cytoplasm</location>
    </subcellularLocation>
</comment>
<dbReference type="InterPro" id="IPR030700">
    <property type="entry name" value="N-end_Aminoacyl_Trfase"/>
</dbReference>
<evidence type="ECO:0000256" key="3">
    <source>
        <dbReference type="ARBA" id="ARBA00023315"/>
    </source>
</evidence>
<dbReference type="AlphaFoldDB" id="A0A5Q0BH69"/>
<dbReference type="Pfam" id="PF04377">
    <property type="entry name" value="ATE_C"/>
    <property type="match status" value="1"/>
</dbReference>
<dbReference type="InterPro" id="IPR007472">
    <property type="entry name" value="N-end_Aminoacyl_Trfase_C"/>
</dbReference>
<sequence>MKRVELYLAGEQPCSYLPDLRARMALVSPETPMNTTLYSQLAHQGFRRSGDAVYIPFCDECEACIPVRLPVNSFKPNRAQSRVWRRNSDLVALVKPLNFQHEQRHLLFNYLRARHDETAEDSVASSYEDFLQADWVNGRLVEFRLEEKLLAVAVVDYLADGLSAVYTFYDIDAAEARSLGIYAVLWQIEEARRLDLAWLYLGFWVEHCRKMTYKNSYRPIDALLNGEWRRFEKGEKIASTLIQ</sequence>
<dbReference type="GO" id="GO:0071596">
    <property type="term" value="P:ubiquitin-dependent protein catabolic process via the N-end rule pathway"/>
    <property type="evidence" value="ECO:0007669"/>
    <property type="project" value="InterPro"/>
</dbReference>
<name>A0A5Q0BH69_9GAMM</name>
<evidence type="ECO:0000313" key="8">
    <source>
        <dbReference type="Proteomes" id="UP000325755"/>
    </source>
</evidence>
<evidence type="ECO:0000313" key="7">
    <source>
        <dbReference type="EMBL" id="QFY42879.1"/>
    </source>
</evidence>
<dbReference type="OrthoDB" id="9782022at2"/>
<dbReference type="Proteomes" id="UP000325755">
    <property type="component" value="Chromosome"/>
</dbReference>
<dbReference type="EMBL" id="CP044205">
    <property type="protein sequence ID" value="QFY42879.1"/>
    <property type="molecule type" value="Genomic_DNA"/>
</dbReference>
<dbReference type="PANTHER" id="PTHR21367">
    <property type="entry name" value="ARGININE-TRNA-PROTEIN TRANSFERASE 1"/>
    <property type="match status" value="1"/>
</dbReference>
<accession>A0A5Q0BH69</accession>
<dbReference type="NCBIfam" id="NF002342">
    <property type="entry name" value="PRK01305.1-3"/>
    <property type="match status" value="1"/>
</dbReference>
<dbReference type="InterPro" id="IPR017138">
    <property type="entry name" value="Asp_Glu_LeuTrfase"/>
</dbReference>
<comment type="function">
    <text evidence="4">Functions in the N-end rule pathway of protein degradation where it conjugates Leu from its aminoacyl-tRNA to the N-termini of proteins containing an N-terminal aspartate or glutamate.</text>
</comment>
<evidence type="ECO:0000259" key="6">
    <source>
        <dbReference type="Pfam" id="PF04377"/>
    </source>
</evidence>
<comment type="similarity">
    <text evidence="4">Belongs to the R-transferase family. Bpt subfamily.</text>
</comment>
<dbReference type="EC" id="2.3.2.29" evidence="4"/>
<feature type="domain" description="N-end aminoacyl transferase N-terminal" evidence="5">
    <location>
        <begin position="12"/>
        <end position="81"/>
    </location>
</feature>
<evidence type="ECO:0000256" key="1">
    <source>
        <dbReference type="ARBA" id="ARBA00022490"/>
    </source>
</evidence>
<comment type="catalytic activity">
    <reaction evidence="4">
        <text>N-terminal L-glutamyl-[protein] + L-leucyl-tRNA(Leu) = N-terminal L-leucyl-L-glutamyl-[protein] + tRNA(Leu) + H(+)</text>
        <dbReference type="Rhea" id="RHEA:50412"/>
        <dbReference type="Rhea" id="RHEA-COMP:9613"/>
        <dbReference type="Rhea" id="RHEA-COMP:9622"/>
        <dbReference type="Rhea" id="RHEA-COMP:12664"/>
        <dbReference type="Rhea" id="RHEA-COMP:12668"/>
        <dbReference type="ChEBI" id="CHEBI:15378"/>
        <dbReference type="ChEBI" id="CHEBI:64721"/>
        <dbReference type="ChEBI" id="CHEBI:78442"/>
        <dbReference type="ChEBI" id="CHEBI:78494"/>
        <dbReference type="ChEBI" id="CHEBI:133041"/>
        <dbReference type="EC" id="2.3.2.29"/>
    </reaction>
</comment>
<dbReference type="NCBIfam" id="NF002341">
    <property type="entry name" value="PRK01305.1-1"/>
    <property type="match status" value="1"/>
</dbReference>